<feature type="signal peptide" evidence="1">
    <location>
        <begin position="1"/>
        <end position="19"/>
    </location>
</feature>
<dbReference type="WBParaSite" id="GPLIN_000727500">
    <property type="protein sequence ID" value="GPLIN_000727500"/>
    <property type="gene ID" value="GPLIN_000727500"/>
</dbReference>
<reference evidence="3" key="2">
    <citation type="submission" date="2016-06" db="UniProtKB">
        <authorList>
            <consortium name="WormBaseParasite"/>
        </authorList>
    </citation>
    <scope>IDENTIFICATION</scope>
</reference>
<dbReference type="AlphaFoldDB" id="A0A183C331"/>
<proteinExistence type="predicted"/>
<dbReference type="Proteomes" id="UP000050741">
    <property type="component" value="Unassembled WGS sequence"/>
</dbReference>
<keyword evidence="1" id="KW-0732">Signal</keyword>
<reference evidence="2" key="1">
    <citation type="submission" date="2014-05" db="EMBL/GenBank/DDBJ databases">
        <title>The genome and life-stage specific transcriptomes of Globodera pallida elucidate key aspects of plant parasitism by a cyst nematode.</title>
        <authorList>
            <person name="Cotton J.A."/>
            <person name="Lilley C.J."/>
            <person name="Jones L.M."/>
            <person name="Kikuchi T."/>
            <person name="Reid A.J."/>
            <person name="Thorpe P."/>
            <person name="Tsai I.J."/>
            <person name="Beasley H."/>
            <person name="Blok V."/>
            <person name="Cock P.J.A."/>
            <person name="Van den Akker S.E."/>
            <person name="Holroyd N."/>
            <person name="Hunt M."/>
            <person name="Mantelin S."/>
            <person name="Naghra H."/>
            <person name="Pain A."/>
            <person name="Palomares-Rius J.E."/>
            <person name="Zarowiecki M."/>
            <person name="Berriman M."/>
            <person name="Jones J.T."/>
            <person name="Urwin P.E."/>
        </authorList>
    </citation>
    <scope>NUCLEOTIDE SEQUENCE [LARGE SCALE GENOMIC DNA]</scope>
    <source>
        <strain evidence="2">Lindley</strain>
    </source>
</reference>
<protein>
    <submittedName>
        <fullName evidence="3">Uncharacterized protein</fullName>
    </submittedName>
</protein>
<name>A0A183C331_GLOPA</name>
<feature type="chain" id="PRO_5008146998" evidence="1">
    <location>
        <begin position="20"/>
        <end position="201"/>
    </location>
</feature>
<sequence>MLYPTVLFLVQLFVNGARAQLFDPYYGTYYDPMMSMYNGGGGYGFNPYYAYSPFSAMPSSFSSPMGYNPFSQSAPMPIMDFSPTPSLLGAPSSTPSLLSLLNPFGGLGLGNGLGSLGTPAPAPPANPFQMNLGNTAVAAGHNTSPFGRQFRTRTRGPLLSTEPEESFGKPLLQAVSQRDSCESGGGGVFLLKRECKNTEKT</sequence>
<organism evidence="2 3">
    <name type="scientific">Globodera pallida</name>
    <name type="common">Potato cyst nematode worm</name>
    <name type="synonym">Heterodera pallida</name>
    <dbReference type="NCBI Taxonomy" id="36090"/>
    <lineage>
        <taxon>Eukaryota</taxon>
        <taxon>Metazoa</taxon>
        <taxon>Ecdysozoa</taxon>
        <taxon>Nematoda</taxon>
        <taxon>Chromadorea</taxon>
        <taxon>Rhabditida</taxon>
        <taxon>Tylenchina</taxon>
        <taxon>Tylenchomorpha</taxon>
        <taxon>Tylenchoidea</taxon>
        <taxon>Heteroderidae</taxon>
        <taxon>Heteroderinae</taxon>
        <taxon>Globodera</taxon>
    </lineage>
</organism>
<evidence type="ECO:0000313" key="2">
    <source>
        <dbReference type="Proteomes" id="UP000050741"/>
    </source>
</evidence>
<evidence type="ECO:0000256" key="1">
    <source>
        <dbReference type="SAM" id="SignalP"/>
    </source>
</evidence>
<keyword evidence="2" id="KW-1185">Reference proteome</keyword>
<accession>A0A183C331</accession>
<evidence type="ECO:0000313" key="3">
    <source>
        <dbReference type="WBParaSite" id="GPLIN_000727500"/>
    </source>
</evidence>